<organism evidence="2">
    <name type="scientific">Culex pipiens</name>
    <name type="common">House mosquito</name>
    <dbReference type="NCBI Taxonomy" id="7175"/>
    <lineage>
        <taxon>Eukaryota</taxon>
        <taxon>Metazoa</taxon>
        <taxon>Ecdysozoa</taxon>
        <taxon>Arthropoda</taxon>
        <taxon>Hexapoda</taxon>
        <taxon>Insecta</taxon>
        <taxon>Pterygota</taxon>
        <taxon>Neoptera</taxon>
        <taxon>Endopterygota</taxon>
        <taxon>Diptera</taxon>
        <taxon>Nematocera</taxon>
        <taxon>Culicoidea</taxon>
        <taxon>Culicidae</taxon>
        <taxon>Culicinae</taxon>
        <taxon>Culicini</taxon>
        <taxon>Culex</taxon>
        <taxon>Culex</taxon>
    </lineage>
</organism>
<accession>A0A8D8BH40</accession>
<keyword evidence="1" id="KW-1133">Transmembrane helix</keyword>
<reference evidence="2" key="1">
    <citation type="submission" date="2021-05" db="EMBL/GenBank/DDBJ databases">
        <authorList>
            <person name="Alioto T."/>
            <person name="Alioto T."/>
            <person name="Gomez Garrido J."/>
        </authorList>
    </citation>
    <scope>NUCLEOTIDE SEQUENCE</scope>
</reference>
<keyword evidence="1" id="KW-0812">Transmembrane</keyword>
<sequence length="160" mass="18322">MHSCVFVIISYVYLIFNLFFFLFIPFQTTRNTSANRNSNNHLLINLTHAQQTKNIAQQQQQMHTITQQNTCSIKCACVLPSVPEPLSSRICVQIPALKMDNRSFNSGSGVMRVSSFFFFFVSSFKFEIIIFYLVCATFELELNLSCSSTCVYCKLYELCG</sequence>
<proteinExistence type="predicted"/>
<feature type="transmembrane region" description="Helical" evidence="1">
    <location>
        <begin position="6"/>
        <end position="26"/>
    </location>
</feature>
<dbReference type="EMBL" id="HBUE01072779">
    <property type="protein sequence ID" value="CAG6473437.1"/>
    <property type="molecule type" value="Transcribed_RNA"/>
</dbReference>
<protein>
    <submittedName>
        <fullName evidence="2">(northern house mosquito) hypothetical protein</fullName>
    </submittedName>
</protein>
<evidence type="ECO:0000256" key="1">
    <source>
        <dbReference type="SAM" id="Phobius"/>
    </source>
</evidence>
<feature type="transmembrane region" description="Helical" evidence="1">
    <location>
        <begin position="116"/>
        <end position="134"/>
    </location>
</feature>
<name>A0A8D8BH40_CULPI</name>
<evidence type="ECO:0000313" key="2">
    <source>
        <dbReference type="EMBL" id="CAG6473437.1"/>
    </source>
</evidence>
<dbReference type="AlphaFoldDB" id="A0A8D8BH40"/>
<keyword evidence="1" id="KW-0472">Membrane</keyword>